<accession>A0ABX8RUJ2</accession>
<feature type="region of interest" description="Disordered" evidence="1">
    <location>
        <begin position="71"/>
        <end position="90"/>
    </location>
</feature>
<evidence type="ECO:0000256" key="1">
    <source>
        <dbReference type="SAM" id="MobiDB-lite"/>
    </source>
</evidence>
<evidence type="ECO:0000313" key="2">
    <source>
        <dbReference type="EMBL" id="QXN93308.1"/>
    </source>
</evidence>
<reference evidence="2 3" key="1">
    <citation type="submission" date="2021-07" db="EMBL/GenBank/DDBJ databases">
        <title>Whole Genome Sequence of Nocardia Iowensis.</title>
        <authorList>
            <person name="Lamm A."/>
            <person name="Collins-Fairclough A.M."/>
            <person name="Bunk B."/>
            <person name="Sproer C."/>
        </authorList>
    </citation>
    <scope>NUCLEOTIDE SEQUENCE [LARGE SCALE GENOMIC DNA]</scope>
    <source>
        <strain evidence="2 3">NRRL 5646</strain>
    </source>
</reference>
<organism evidence="2 3">
    <name type="scientific">Nocardia iowensis</name>
    <dbReference type="NCBI Taxonomy" id="204891"/>
    <lineage>
        <taxon>Bacteria</taxon>
        <taxon>Bacillati</taxon>
        <taxon>Actinomycetota</taxon>
        <taxon>Actinomycetes</taxon>
        <taxon>Mycobacteriales</taxon>
        <taxon>Nocardiaceae</taxon>
        <taxon>Nocardia</taxon>
    </lineage>
</organism>
<dbReference type="RefSeq" id="WP_218475225.1">
    <property type="nucleotide sequence ID" value="NZ_BAABJN010000001.1"/>
</dbReference>
<sequence length="90" mass="8451">MKRIVANSVVVGAIAVGTMIGAGQAAAQHGLPLEPAVTAPDAGASAAPVRETGTGSAEGLSKLATTLATLSGNAPCGPGGKPATGSEIVC</sequence>
<dbReference type="EMBL" id="CP078145">
    <property type="protein sequence ID" value="QXN93308.1"/>
    <property type="molecule type" value="Genomic_DNA"/>
</dbReference>
<dbReference type="Proteomes" id="UP000694257">
    <property type="component" value="Chromosome"/>
</dbReference>
<name>A0ABX8RUJ2_NOCIO</name>
<gene>
    <name evidence="2" type="ORF">KV110_09555</name>
</gene>
<evidence type="ECO:0000313" key="3">
    <source>
        <dbReference type="Proteomes" id="UP000694257"/>
    </source>
</evidence>
<protein>
    <submittedName>
        <fullName evidence="2">Uncharacterized protein</fullName>
    </submittedName>
</protein>
<proteinExistence type="predicted"/>
<keyword evidence="3" id="KW-1185">Reference proteome</keyword>